<dbReference type="Proteomes" id="UP000656813">
    <property type="component" value="Unassembled WGS sequence"/>
</dbReference>
<dbReference type="RefSeq" id="WP_188496574.1">
    <property type="nucleotide sequence ID" value="NZ_BMFV01000007.1"/>
</dbReference>
<gene>
    <name evidence="1" type="ORF">GCM10007096_12820</name>
</gene>
<reference evidence="1" key="1">
    <citation type="journal article" date="2014" name="Int. J. Syst. Evol. Microbiol.">
        <title>Complete genome sequence of Corynebacterium casei LMG S-19264T (=DSM 44701T), isolated from a smear-ripened cheese.</title>
        <authorList>
            <consortium name="US DOE Joint Genome Institute (JGI-PGF)"/>
            <person name="Walter F."/>
            <person name="Albersmeier A."/>
            <person name="Kalinowski J."/>
            <person name="Ruckert C."/>
        </authorList>
    </citation>
    <scope>NUCLEOTIDE SEQUENCE</scope>
    <source>
        <strain evidence="1">CGMCC 1.12777</strain>
    </source>
</reference>
<organism evidence="1 2">
    <name type="scientific">Pullulanibacillus pueri</name>
    <dbReference type="NCBI Taxonomy" id="1437324"/>
    <lineage>
        <taxon>Bacteria</taxon>
        <taxon>Bacillati</taxon>
        <taxon>Bacillota</taxon>
        <taxon>Bacilli</taxon>
        <taxon>Bacillales</taxon>
        <taxon>Sporolactobacillaceae</taxon>
        <taxon>Pullulanibacillus</taxon>
    </lineage>
</organism>
<dbReference type="Pfam" id="PF07870">
    <property type="entry name" value="DUF1657"/>
    <property type="match status" value="1"/>
</dbReference>
<accession>A0A8J2ZUP7</accession>
<reference evidence="1" key="2">
    <citation type="submission" date="2020-09" db="EMBL/GenBank/DDBJ databases">
        <authorList>
            <person name="Sun Q."/>
            <person name="Zhou Y."/>
        </authorList>
    </citation>
    <scope>NUCLEOTIDE SEQUENCE</scope>
    <source>
        <strain evidence="1">CGMCC 1.12777</strain>
    </source>
</reference>
<evidence type="ECO:0000313" key="1">
    <source>
        <dbReference type="EMBL" id="GGH78818.1"/>
    </source>
</evidence>
<proteinExistence type="predicted"/>
<comment type="caution">
    <text evidence="1">The sequence shown here is derived from an EMBL/GenBank/DDBJ whole genome shotgun (WGS) entry which is preliminary data.</text>
</comment>
<evidence type="ECO:0008006" key="3">
    <source>
        <dbReference type="Google" id="ProtNLM"/>
    </source>
</evidence>
<name>A0A8J2ZUP7_9BACL</name>
<dbReference type="InterPro" id="IPR012452">
    <property type="entry name" value="DUF1657"/>
</dbReference>
<evidence type="ECO:0000313" key="2">
    <source>
        <dbReference type="Proteomes" id="UP000656813"/>
    </source>
</evidence>
<protein>
    <recommendedName>
        <fullName evidence="3">DUF1657 domain-containing protein</fullName>
    </recommendedName>
</protein>
<sequence length="75" mass="8508">MTVAQQLKSTIATLKSVQASLELFSYETKDEKVQNCFKQACTDSDQVITSLETRLLQIEKEEPQFKTQPAPQKQS</sequence>
<dbReference type="EMBL" id="BMFV01000007">
    <property type="protein sequence ID" value="GGH78818.1"/>
    <property type="molecule type" value="Genomic_DNA"/>
</dbReference>
<keyword evidence="2" id="KW-1185">Reference proteome</keyword>
<dbReference type="AlphaFoldDB" id="A0A8J2ZUP7"/>